<dbReference type="eggNOG" id="ENOG5032383">
    <property type="taxonomic scope" value="Bacteria"/>
</dbReference>
<accession>D3FAD3</accession>
<feature type="region of interest" description="Disordered" evidence="1">
    <location>
        <begin position="1"/>
        <end position="49"/>
    </location>
</feature>
<dbReference type="RefSeq" id="WP_012932255.1">
    <property type="nucleotide sequence ID" value="NC_013739.1"/>
</dbReference>
<keyword evidence="2" id="KW-0812">Transmembrane</keyword>
<sequence length="185" mass="19162" precursor="true">MGQRSRKRGQRSGAVAPPAAASQTDASAAPAAPGTEPAAEPARPSRTELRNAEARAALVPLADGERPGAVTAGALVSTVLGVLVVVGYASGARVGGEGSLAGALFLAGIFLVAGYGMWRVRYWAVLGFEALLAFQIVVASLSLMVASNVWAALLCVAVIVLGGWLFWKLIRAMARIQMPERRPAR</sequence>
<protein>
    <submittedName>
        <fullName evidence="3">Uncharacterized protein</fullName>
    </submittedName>
</protein>
<name>D3FAD3_CONWI</name>
<feature type="transmembrane region" description="Helical" evidence="2">
    <location>
        <begin position="125"/>
        <end position="143"/>
    </location>
</feature>
<reference evidence="3 4" key="1">
    <citation type="journal article" date="2010" name="Stand. Genomic Sci.">
        <title>Complete genome sequence of Conexibacter woesei type strain (ID131577).</title>
        <authorList>
            <person name="Pukall R."/>
            <person name="Lapidus A."/>
            <person name="Glavina Del Rio T."/>
            <person name="Copeland A."/>
            <person name="Tice H."/>
            <person name="Cheng J.-F."/>
            <person name="Lucas S."/>
            <person name="Chen F."/>
            <person name="Nolan M."/>
            <person name="Bruce D."/>
            <person name="Goodwin L."/>
            <person name="Pitluck S."/>
            <person name="Mavromatis K."/>
            <person name="Ivanova N."/>
            <person name="Ovchinnikova G."/>
            <person name="Pati A."/>
            <person name="Chen A."/>
            <person name="Palaniappan K."/>
            <person name="Land M."/>
            <person name="Hauser L."/>
            <person name="Chang Y.-J."/>
            <person name="Jeffries C.D."/>
            <person name="Chain P."/>
            <person name="Meincke L."/>
            <person name="Sims D."/>
            <person name="Brettin T."/>
            <person name="Detter J.C."/>
            <person name="Rohde M."/>
            <person name="Goeker M."/>
            <person name="Bristow J."/>
            <person name="Eisen J.A."/>
            <person name="Markowitz V."/>
            <person name="Kyrpides N.C."/>
            <person name="Klenk H.-P."/>
            <person name="Hugenholtz P."/>
        </authorList>
    </citation>
    <scope>NUCLEOTIDE SEQUENCE [LARGE SCALE GENOMIC DNA]</scope>
    <source>
        <strain evidence="4">DSM 14684 / CIP 108061 / JCM 11494 / NBRC 100937 / ID131577</strain>
    </source>
</reference>
<feature type="transmembrane region" description="Helical" evidence="2">
    <location>
        <begin position="149"/>
        <end position="167"/>
    </location>
</feature>
<evidence type="ECO:0000256" key="2">
    <source>
        <dbReference type="SAM" id="Phobius"/>
    </source>
</evidence>
<dbReference type="KEGG" id="cwo:Cwoe_0769"/>
<keyword evidence="4" id="KW-1185">Reference proteome</keyword>
<feature type="transmembrane region" description="Helical" evidence="2">
    <location>
        <begin position="68"/>
        <end position="88"/>
    </location>
</feature>
<dbReference type="EMBL" id="CP001854">
    <property type="protein sequence ID" value="ADB49202.1"/>
    <property type="molecule type" value="Genomic_DNA"/>
</dbReference>
<keyword evidence="2" id="KW-0472">Membrane</keyword>
<evidence type="ECO:0000256" key="1">
    <source>
        <dbReference type="SAM" id="MobiDB-lite"/>
    </source>
</evidence>
<evidence type="ECO:0000313" key="3">
    <source>
        <dbReference type="EMBL" id="ADB49202.1"/>
    </source>
</evidence>
<reference evidence="4" key="2">
    <citation type="submission" date="2010-01" db="EMBL/GenBank/DDBJ databases">
        <title>The complete genome of Conexibacter woesei DSM 14684.</title>
        <authorList>
            <consortium name="US DOE Joint Genome Institute (JGI-PGF)"/>
            <person name="Lucas S."/>
            <person name="Copeland A."/>
            <person name="Lapidus A."/>
            <person name="Glavina del Rio T."/>
            <person name="Dalin E."/>
            <person name="Tice H."/>
            <person name="Bruce D."/>
            <person name="Goodwin L."/>
            <person name="Pitluck S."/>
            <person name="Kyrpides N."/>
            <person name="Mavromatis K."/>
            <person name="Ivanova N."/>
            <person name="Mikhailova N."/>
            <person name="Chertkov O."/>
            <person name="Brettin T."/>
            <person name="Detter J.C."/>
            <person name="Han C."/>
            <person name="Larimer F."/>
            <person name="Land M."/>
            <person name="Hauser L."/>
            <person name="Markowitz V."/>
            <person name="Cheng J.-F."/>
            <person name="Hugenholtz P."/>
            <person name="Woyke T."/>
            <person name="Wu D."/>
            <person name="Pukall R."/>
            <person name="Steenblock K."/>
            <person name="Schneider S."/>
            <person name="Klenk H.-P."/>
            <person name="Eisen J.A."/>
        </authorList>
    </citation>
    <scope>NUCLEOTIDE SEQUENCE [LARGE SCALE GENOMIC DNA]</scope>
    <source>
        <strain evidence="4">DSM 14684 / CIP 108061 / JCM 11494 / NBRC 100937 / ID131577</strain>
    </source>
</reference>
<dbReference type="Proteomes" id="UP000008229">
    <property type="component" value="Chromosome"/>
</dbReference>
<feature type="compositionally biased region" description="Basic residues" evidence="1">
    <location>
        <begin position="1"/>
        <end position="10"/>
    </location>
</feature>
<dbReference type="OrthoDB" id="5244753at2"/>
<evidence type="ECO:0000313" key="4">
    <source>
        <dbReference type="Proteomes" id="UP000008229"/>
    </source>
</evidence>
<dbReference type="HOGENOM" id="CLU_1458954_0_0_11"/>
<dbReference type="AlphaFoldDB" id="D3FAD3"/>
<keyword evidence="2" id="KW-1133">Transmembrane helix</keyword>
<proteinExistence type="predicted"/>
<gene>
    <name evidence="3" type="ordered locus">Cwoe_0769</name>
</gene>
<feature type="transmembrane region" description="Helical" evidence="2">
    <location>
        <begin position="100"/>
        <end position="118"/>
    </location>
</feature>
<feature type="compositionally biased region" description="Low complexity" evidence="1">
    <location>
        <begin position="11"/>
        <end position="42"/>
    </location>
</feature>
<dbReference type="STRING" id="469383.Cwoe_0769"/>
<organism evidence="3 4">
    <name type="scientific">Conexibacter woesei (strain DSM 14684 / CCUG 47730 / CIP 108061 / JCM 11494 / NBRC 100937 / ID131577)</name>
    <dbReference type="NCBI Taxonomy" id="469383"/>
    <lineage>
        <taxon>Bacteria</taxon>
        <taxon>Bacillati</taxon>
        <taxon>Actinomycetota</taxon>
        <taxon>Thermoleophilia</taxon>
        <taxon>Solirubrobacterales</taxon>
        <taxon>Conexibacteraceae</taxon>
        <taxon>Conexibacter</taxon>
    </lineage>
</organism>